<accession>A0A8H7XQK8</accession>
<dbReference type="InterPro" id="IPR013087">
    <property type="entry name" value="Znf_C2H2_type"/>
</dbReference>
<evidence type="ECO:0000256" key="1">
    <source>
        <dbReference type="PROSITE-ProRule" id="PRU00042"/>
    </source>
</evidence>
<feature type="domain" description="C2H2-type" evidence="3">
    <location>
        <begin position="459"/>
        <end position="487"/>
    </location>
</feature>
<feature type="region of interest" description="Disordered" evidence="2">
    <location>
        <begin position="1"/>
        <end position="95"/>
    </location>
</feature>
<dbReference type="AlphaFoldDB" id="A0A8H7XQK8"/>
<feature type="compositionally biased region" description="Low complexity" evidence="2">
    <location>
        <begin position="28"/>
        <end position="48"/>
    </location>
</feature>
<evidence type="ECO:0000259" key="3">
    <source>
        <dbReference type="PROSITE" id="PS50157"/>
    </source>
</evidence>
<evidence type="ECO:0000256" key="2">
    <source>
        <dbReference type="SAM" id="MobiDB-lite"/>
    </source>
</evidence>
<sequence>MPKTKAETNRMVRRLSIPRIASSSRKLNATATNTRSTASVPISSSGRAARSRRHPYHNYARKQKQPVGGSKLYDEIDVENGSPSPSVSESGTQQHLQSGVVDITHVGVPLEGNTPGETPLSPSKDPELFDFRGLTCFPEENIVGGNPIPSPLYPWNMGPMAQYPPQPCNSSYISTYLPFIPPPVDLYPGPMYHEYGGPYYQPPLPYPAQVQQVQVQESFENIDPVLRPPMAEQFQEIQGPAPPQYSEAVPNNFYTYPVNLPTANLEEKVATAKANITDKNPYVFIVKTPVDEGAYPFIVETPNDHKPRARKERQVKNLGFRQQAGTRVEVGKVPGKVISAAWLSKAIAWKKNGSAKKNRKLVETVHFDEPCVYEEAPVHVKKEDLPEIPCPMAGCDELLRGREELFNHLKDPTGPHKIVVNNSVGQTKVPCRAEDPCNVHVISGGMARHLVEGHSSVWFYCTTCNKCLIREDQMKEHFKKAHPGQRLPTKFREVLHRPYEEDSE</sequence>
<gene>
    <name evidence="4" type="ORF">JR316_011083</name>
</gene>
<feature type="compositionally biased region" description="Basic and acidic residues" evidence="2">
    <location>
        <begin position="1"/>
        <end position="10"/>
    </location>
</feature>
<dbReference type="GO" id="GO:0008270">
    <property type="term" value="F:zinc ion binding"/>
    <property type="evidence" value="ECO:0007669"/>
    <property type="project" value="UniProtKB-KW"/>
</dbReference>
<proteinExistence type="predicted"/>
<comment type="caution">
    <text evidence="4">The sequence shown here is derived from an EMBL/GenBank/DDBJ whole genome shotgun (WGS) entry which is preliminary data.</text>
</comment>
<keyword evidence="1" id="KW-0862">Zinc</keyword>
<keyword evidence="1" id="KW-0479">Metal-binding</keyword>
<protein>
    <recommendedName>
        <fullName evidence="3">C2H2-type domain-containing protein</fullName>
    </recommendedName>
</protein>
<dbReference type="PROSITE" id="PS00028">
    <property type="entry name" value="ZINC_FINGER_C2H2_1"/>
    <property type="match status" value="1"/>
</dbReference>
<keyword evidence="1" id="KW-0863">Zinc-finger</keyword>
<reference evidence="4" key="1">
    <citation type="submission" date="2021-02" db="EMBL/GenBank/DDBJ databases">
        <title>Psilocybe cubensis genome.</title>
        <authorList>
            <person name="Mckernan K.J."/>
            <person name="Crawford S."/>
            <person name="Trippe A."/>
            <person name="Kane L.T."/>
            <person name="Mclaughlin S."/>
        </authorList>
    </citation>
    <scope>NUCLEOTIDE SEQUENCE [LARGE SCALE GENOMIC DNA]</scope>
    <source>
        <strain evidence="4">MGC-MH-2018</strain>
    </source>
</reference>
<dbReference type="PROSITE" id="PS50157">
    <property type="entry name" value="ZINC_FINGER_C2H2_2"/>
    <property type="match status" value="1"/>
</dbReference>
<name>A0A8H7XQK8_PSICU</name>
<dbReference type="EMBL" id="JAFIQS010000013">
    <property type="protein sequence ID" value="KAG5163890.1"/>
    <property type="molecule type" value="Genomic_DNA"/>
</dbReference>
<feature type="compositionally biased region" description="Basic residues" evidence="2">
    <location>
        <begin position="49"/>
        <end position="64"/>
    </location>
</feature>
<evidence type="ECO:0000313" key="4">
    <source>
        <dbReference type="EMBL" id="KAG5163890.1"/>
    </source>
</evidence>
<organism evidence="4">
    <name type="scientific">Psilocybe cubensis</name>
    <name type="common">Psychedelic mushroom</name>
    <name type="synonym">Stropharia cubensis</name>
    <dbReference type="NCBI Taxonomy" id="181762"/>
    <lineage>
        <taxon>Eukaryota</taxon>
        <taxon>Fungi</taxon>
        <taxon>Dikarya</taxon>
        <taxon>Basidiomycota</taxon>
        <taxon>Agaricomycotina</taxon>
        <taxon>Agaricomycetes</taxon>
        <taxon>Agaricomycetidae</taxon>
        <taxon>Agaricales</taxon>
        <taxon>Agaricineae</taxon>
        <taxon>Strophariaceae</taxon>
        <taxon>Psilocybe</taxon>
    </lineage>
</organism>
<feature type="compositionally biased region" description="Polar residues" evidence="2">
    <location>
        <begin position="81"/>
        <end position="95"/>
    </location>
</feature>